<dbReference type="EMBL" id="CARXXK010000003">
    <property type="protein sequence ID" value="CAI6362966.1"/>
    <property type="molecule type" value="Genomic_DNA"/>
</dbReference>
<name>A0AAV0X5G2_9HEMI</name>
<evidence type="ECO:0000313" key="2">
    <source>
        <dbReference type="Proteomes" id="UP001160148"/>
    </source>
</evidence>
<keyword evidence="2" id="KW-1185">Reference proteome</keyword>
<evidence type="ECO:0000313" key="1">
    <source>
        <dbReference type="EMBL" id="CAI6362966.1"/>
    </source>
</evidence>
<accession>A0AAV0X5G2</accession>
<sequence length="86" mass="9574">MDGIGRRCVGDQSVTAAETSGYDSSSLNVPMDRRSCTGRVARLGSPRDWWRRTRGCQRLDCLSAGPRRAAMRRAWVTNYGRFTSGC</sequence>
<reference evidence="1 2" key="1">
    <citation type="submission" date="2023-01" db="EMBL/GenBank/DDBJ databases">
        <authorList>
            <person name="Whitehead M."/>
        </authorList>
    </citation>
    <scope>NUCLEOTIDE SEQUENCE [LARGE SCALE GENOMIC DNA]</scope>
</reference>
<dbReference type="Proteomes" id="UP001160148">
    <property type="component" value="Unassembled WGS sequence"/>
</dbReference>
<comment type="caution">
    <text evidence="1">The sequence shown here is derived from an EMBL/GenBank/DDBJ whole genome shotgun (WGS) entry which is preliminary data.</text>
</comment>
<organism evidence="1 2">
    <name type="scientific">Macrosiphum euphorbiae</name>
    <name type="common">potato aphid</name>
    <dbReference type="NCBI Taxonomy" id="13131"/>
    <lineage>
        <taxon>Eukaryota</taxon>
        <taxon>Metazoa</taxon>
        <taxon>Ecdysozoa</taxon>
        <taxon>Arthropoda</taxon>
        <taxon>Hexapoda</taxon>
        <taxon>Insecta</taxon>
        <taxon>Pterygota</taxon>
        <taxon>Neoptera</taxon>
        <taxon>Paraneoptera</taxon>
        <taxon>Hemiptera</taxon>
        <taxon>Sternorrhyncha</taxon>
        <taxon>Aphidomorpha</taxon>
        <taxon>Aphidoidea</taxon>
        <taxon>Aphididae</taxon>
        <taxon>Macrosiphini</taxon>
        <taxon>Macrosiphum</taxon>
    </lineage>
</organism>
<dbReference type="AlphaFoldDB" id="A0AAV0X5G2"/>
<protein>
    <submittedName>
        <fullName evidence="1">Uncharacterized protein</fullName>
    </submittedName>
</protein>
<gene>
    <name evidence="1" type="ORF">MEUPH1_LOCUS17979</name>
</gene>
<proteinExistence type="predicted"/>